<accession>A0A1H7SQJ6</accession>
<evidence type="ECO:0000313" key="4">
    <source>
        <dbReference type="Proteomes" id="UP000199297"/>
    </source>
</evidence>
<sequence>MSRWKELLDNQSVLEEEVVEKFQKPPMYNVVLLNDDYTPMDFVIDVLCRFFNMNAEQATDIMLAIHYKGKGRCGTYTAEVAETKVDQVLNYAISNEHPLKCTMEKA</sequence>
<proteinExistence type="inferred from homology"/>
<organism evidence="3 4">
    <name type="scientific">Colwellia chukchiensis</name>
    <dbReference type="NCBI Taxonomy" id="641665"/>
    <lineage>
        <taxon>Bacteria</taxon>
        <taxon>Pseudomonadati</taxon>
        <taxon>Pseudomonadota</taxon>
        <taxon>Gammaproteobacteria</taxon>
        <taxon>Alteromonadales</taxon>
        <taxon>Colwelliaceae</taxon>
        <taxon>Colwellia</taxon>
    </lineage>
</organism>
<dbReference type="PANTHER" id="PTHR33473:SF19">
    <property type="entry name" value="ATP-DEPENDENT CLP PROTEASE ADAPTER PROTEIN CLPS"/>
    <property type="match status" value="1"/>
</dbReference>
<evidence type="ECO:0000313" key="3">
    <source>
        <dbReference type="EMBL" id="SEL74386.1"/>
    </source>
</evidence>
<dbReference type="STRING" id="641665.GCA_002104455_01578"/>
<dbReference type="Gene3D" id="3.30.1390.10">
    <property type="match status" value="1"/>
</dbReference>
<protein>
    <recommendedName>
        <fullName evidence="1">ATP-dependent Clp protease adapter protein ClpS</fullName>
    </recommendedName>
</protein>
<evidence type="ECO:0000259" key="2">
    <source>
        <dbReference type="Pfam" id="PF02617"/>
    </source>
</evidence>
<keyword evidence="3" id="KW-0378">Hydrolase</keyword>
<dbReference type="SUPFAM" id="SSF54736">
    <property type="entry name" value="ClpS-like"/>
    <property type="match status" value="1"/>
</dbReference>
<dbReference type="AlphaFoldDB" id="A0A1H7SQJ6"/>
<dbReference type="EMBL" id="FOBI01000020">
    <property type="protein sequence ID" value="SEL74386.1"/>
    <property type="molecule type" value="Genomic_DNA"/>
</dbReference>
<dbReference type="NCBIfam" id="NF000670">
    <property type="entry name" value="PRK00033.1-3"/>
    <property type="match status" value="1"/>
</dbReference>
<dbReference type="FunFam" id="3.30.1390.10:FF:000002">
    <property type="entry name" value="ATP-dependent Clp protease adapter protein ClpS"/>
    <property type="match status" value="1"/>
</dbReference>
<comment type="subunit">
    <text evidence="1">Binds to the N-terminal domain of the chaperone ClpA.</text>
</comment>
<dbReference type="InterPro" id="IPR014719">
    <property type="entry name" value="Ribosomal_bL12_C/ClpS-like"/>
</dbReference>
<dbReference type="RefSeq" id="WP_085285880.1">
    <property type="nucleotide sequence ID" value="NZ_FOBI01000020.1"/>
</dbReference>
<dbReference type="InterPro" id="IPR022935">
    <property type="entry name" value="ClpS"/>
</dbReference>
<keyword evidence="4" id="KW-1185">Reference proteome</keyword>
<name>A0A1H7SQJ6_9GAMM</name>
<dbReference type="OrthoDB" id="9796121at2"/>
<dbReference type="GO" id="GO:0030163">
    <property type="term" value="P:protein catabolic process"/>
    <property type="evidence" value="ECO:0007669"/>
    <property type="project" value="InterPro"/>
</dbReference>
<dbReference type="Pfam" id="PF02617">
    <property type="entry name" value="ClpS"/>
    <property type="match status" value="1"/>
</dbReference>
<dbReference type="PANTHER" id="PTHR33473">
    <property type="entry name" value="ATP-DEPENDENT CLP PROTEASE ADAPTER PROTEIN CLPS1, CHLOROPLASTIC"/>
    <property type="match status" value="1"/>
</dbReference>
<comment type="function">
    <text evidence="1">Involved in the modulation of the specificity of the ClpAP-mediated ATP-dependent protein degradation.</text>
</comment>
<keyword evidence="3" id="KW-0645">Protease</keyword>
<dbReference type="GO" id="GO:0008233">
    <property type="term" value="F:peptidase activity"/>
    <property type="evidence" value="ECO:0007669"/>
    <property type="project" value="UniProtKB-KW"/>
</dbReference>
<dbReference type="NCBIfam" id="NF000672">
    <property type="entry name" value="PRK00033.1-5"/>
    <property type="match status" value="1"/>
</dbReference>
<feature type="domain" description="Adaptor protein ClpS core" evidence="2">
    <location>
        <begin position="23"/>
        <end position="102"/>
    </location>
</feature>
<dbReference type="HAMAP" id="MF_00302">
    <property type="entry name" value="ClpS"/>
    <property type="match status" value="1"/>
</dbReference>
<dbReference type="InterPro" id="IPR003769">
    <property type="entry name" value="ClpS_core"/>
</dbReference>
<evidence type="ECO:0000256" key="1">
    <source>
        <dbReference type="HAMAP-Rule" id="MF_00302"/>
    </source>
</evidence>
<dbReference type="GO" id="GO:0006508">
    <property type="term" value="P:proteolysis"/>
    <property type="evidence" value="ECO:0007669"/>
    <property type="project" value="UniProtKB-UniRule"/>
</dbReference>
<reference evidence="4" key="1">
    <citation type="submission" date="2016-10" db="EMBL/GenBank/DDBJ databases">
        <authorList>
            <person name="Varghese N."/>
            <person name="Submissions S."/>
        </authorList>
    </citation>
    <scope>NUCLEOTIDE SEQUENCE [LARGE SCALE GENOMIC DNA]</scope>
    <source>
        <strain evidence="4">CGMCC 1.9127</strain>
    </source>
</reference>
<gene>
    <name evidence="1" type="primary">clpS</name>
    <name evidence="3" type="ORF">SAMN05216262_1208</name>
</gene>
<comment type="similarity">
    <text evidence="1">Belongs to the ClpS family.</text>
</comment>
<dbReference type="Proteomes" id="UP000199297">
    <property type="component" value="Unassembled WGS sequence"/>
</dbReference>